<sequence>MRNHDFVSDGFLALIATCLVLLCSGLLVVAFS</sequence>
<organism evidence="2 3">
    <name type="scientific">Bradyrhizobium brasilense</name>
    <dbReference type="NCBI Taxonomy" id="1419277"/>
    <lineage>
        <taxon>Bacteria</taxon>
        <taxon>Pseudomonadati</taxon>
        <taxon>Pseudomonadota</taxon>
        <taxon>Alphaproteobacteria</taxon>
        <taxon>Hyphomicrobiales</taxon>
        <taxon>Nitrobacteraceae</taxon>
        <taxon>Bradyrhizobium</taxon>
    </lineage>
</organism>
<feature type="transmembrane region" description="Helical" evidence="1">
    <location>
        <begin position="12"/>
        <end position="31"/>
    </location>
</feature>
<evidence type="ECO:0000313" key="3">
    <source>
        <dbReference type="Proteomes" id="UP000199245"/>
    </source>
</evidence>
<dbReference type="Proteomes" id="UP000199245">
    <property type="component" value="Unassembled WGS sequence"/>
</dbReference>
<evidence type="ECO:0000313" key="2">
    <source>
        <dbReference type="EMBL" id="SDG02864.1"/>
    </source>
</evidence>
<keyword evidence="1" id="KW-0472">Membrane</keyword>
<dbReference type="AlphaFoldDB" id="A0A1G7QWP6"/>
<keyword evidence="1" id="KW-1133">Transmembrane helix</keyword>
<accession>A0A1G7QWP6</accession>
<dbReference type="EMBL" id="FMZW01000108">
    <property type="protein sequence ID" value="SDG02864.1"/>
    <property type="molecule type" value="Genomic_DNA"/>
</dbReference>
<name>A0A1G7QWP6_9BRAD</name>
<evidence type="ECO:0000256" key="1">
    <source>
        <dbReference type="SAM" id="Phobius"/>
    </source>
</evidence>
<reference evidence="2 3" key="1">
    <citation type="submission" date="2016-10" db="EMBL/GenBank/DDBJ databases">
        <authorList>
            <person name="de Groot N.N."/>
        </authorList>
    </citation>
    <scope>NUCLEOTIDE SEQUENCE [LARGE SCALE GENOMIC DNA]</scope>
    <source>
        <strain evidence="2 3">R5</strain>
    </source>
</reference>
<gene>
    <name evidence="2" type="ORF">SAMN05216337_11084</name>
</gene>
<proteinExistence type="predicted"/>
<keyword evidence="1" id="KW-0812">Transmembrane</keyword>
<protein>
    <submittedName>
        <fullName evidence="2">Uncharacterized protein</fullName>
    </submittedName>
</protein>